<dbReference type="Proteomes" id="UP000052257">
    <property type="component" value="Unassembled WGS sequence"/>
</dbReference>
<dbReference type="EMBL" id="FAUW01000003">
    <property type="protein sequence ID" value="CUU83142.1"/>
    <property type="molecule type" value="Genomic_DNA"/>
</dbReference>
<dbReference type="AlphaFoldDB" id="A0A9W5ARG4"/>
<dbReference type="GeneID" id="29474289"/>
<dbReference type="RefSeq" id="WP_059427534.1">
    <property type="nucleotide sequence ID" value="NZ_FAUT01000001.1"/>
</dbReference>
<accession>A0A9W5ARG4</accession>
<protein>
    <submittedName>
        <fullName evidence="1">Uncharacterized protein</fullName>
    </submittedName>
</protein>
<reference evidence="1 2" key="1">
    <citation type="submission" date="2015-11" db="EMBL/GenBank/DDBJ databases">
        <authorList>
            <consortium name="Pathogen Informatics"/>
        </authorList>
    </citation>
    <scope>NUCLEOTIDE SEQUENCE [LARGE SCALE GENOMIC DNA]</scope>
    <source>
        <strain evidence="1 2">006A-0191</strain>
    </source>
</reference>
<name>A0A9W5ARG4_CAMHY</name>
<comment type="caution">
    <text evidence="1">The sequence shown here is derived from an EMBL/GenBank/DDBJ whole genome shotgun (WGS) entry which is preliminary data.</text>
</comment>
<sequence>MFNKCKIEIIVPHYSSYLDSLVSSWKSNDLYFTQDYDHLDQRIFSAFSPHIERIKTEKELARRILSLNILVNGAMFVADAKTRTKIEFTNYYIEDKDFDKTIEKNGYAGFWTDTIEEYPFENDEEFYLIEENRNLPKRADLDAMLFSISKFDYIVRTLLFQAGVIFNNGINDKILTWNTLYKMVDTVKAGCKDIGIDYKILIEEASLEKFTAACNNPTVLGVYARHGGIGKNITRIQPITQIEEAISLILCFANRFSQMYVTHKGYITIDNIQISKCVHQEYVDPWDSSKIDYSEFKDFID</sequence>
<proteinExistence type="predicted"/>
<evidence type="ECO:0000313" key="2">
    <source>
        <dbReference type="Proteomes" id="UP000052257"/>
    </source>
</evidence>
<gene>
    <name evidence="1" type="ORF">ERS739220_01397</name>
</gene>
<evidence type="ECO:0000313" key="1">
    <source>
        <dbReference type="EMBL" id="CUU83142.1"/>
    </source>
</evidence>
<organism evidence="1 2">
    <name type="scientific">Campylobacter hyointestinalis subsp. hyointestinalis</name>
    <dbReference type="NCBI Taxonomy" id="91352"/>
    <lineage>
        <taxon>Bacteria</taxon>
        <taxon>Pseudomonadati</taxon>
        <taxon>Campylobacterota</taxon>
        <taxon>Epsilonproteobacteria</taxon>
        <taxon>Campylobacterales</taxon>
        <taxon>Campylobacteraceae</taxon>
        <taxon>Campylobacter</taxon>
    </lineage>
</organism>